<feature type="compositionally biased region" description="Basic residues" evidence="1">
    <location>
        <begin position="259"/>
        <end position="270"/>
    </location>
</feature>
<proteinExistence type="predicted"/>
<feature type="region of interest" description="Disordered" evidence="1">
    <location>
        <begin position="115"/>
        <end position="146"/>
    </location>
</feature>
<organism evidence="2 3">
    <name type="scientific">Acer saccharum</name>
    <name type="common">Sugar maple</name>
    <dbReference type="NCBI Taxonomy" id="4024"/>
    <lineage>
        <taxon>Eukaryota</taxon>
        <taxon>Viridiplantae</taxon>
        <taxon>Streptophyta</taxon>
        <taxon>Embryophyta</taxon>
        <taxon>Tracheophyta</taxon>
        <taxon>Spermatophyta</taxon>
        <taxon>Magnoliopsida</taxon>
        <taxon>eudicotyledons</taxon>
        <taxon>Gunneridae</taxon>
        <taxon>Pentapetalae</taxon>
        <taxon>rosids</taxon>
        <taxon>malvids</taxon>
        <taxon>Sapindales</taxon>
        <taxon>Sapindaceae</taxon>
        <taxon>Hippocastanoideae</taxon>
        <taxon>Acereae</taxon>
        <taxon>Acer</taxon>
    </lineage>
</organism>
<feature type="region of interest" description="Disordered" evidence="1">
    <location>
        <begin position="257"/>
        <end position="278"/>
    </location>
</feature>
<accession>A0AA39W662</accession>
<feature type="compositionally biased region" description="Basic and acidic residues" evidence="1">
    <location>
        <begin position="120"/>
        <end position="134"/>
    </location>
</feature>
<dbReference type="Proteomes" id="UP001168877">
    <property type="component" value="Unassembled WGS sequence"/>
</dbReference>
<reference evidence="2" key="2">
    <citation type="submission" date="2023-06" db="EMBL/GenBank/DDBJ databases">
        <authorList>
            <person name="Swenson N.G."/>
            <person name="Wegrzyn J.L."/>
            <person name="Mcevoy S.L."/>
        </authorList>
    </citation>
    <scope>NUCLEOTIDE SEQUENCE</scope>
    <source>
        <strain evidence="2">NS2018</strain>
        <tissue evidence="2">Leaf</tissue>
    </source>
</reference>
<dbReference type="AlphaFoldDB" id="A0AA39W662"/>
<name>A0AA39W662_ACESA</name>
<reference evidence="2" key="1">
    <citation type="journal article" date="2022" name="Plant J.">
        <title>Strategies of tolerance reflected in two North American maple genomes.</title>
        <authorList>
            <person name="McEvoy S.L."/>
            <person name="Sezen U.U."/>
            <person name="Trouern-Trend A."/>
            <person name="McMahon S.M."/>
            <person name="Schaberg P.G."/>
            <person name="Yang J."/>
            <person name="Wegrzyn J.L."/>
            <person name="Swenson N.G."/>
        </authorList>
    </citation>
    <scope>NUCLEOTIDE SEQUENCE</scope>
    <source>
        <strain evidence="2">NS2018</strain>
    </source>
</reference>
<comment type="caution">
    <text evidence="2">The sequence shown here is derived from an EMBL/GenBank/DDBJ whole genome shotgun (WGS) entry which is preliminary data.</text>
</comment>
<evidence type="ECO:0000256" key="1">
    <source>
        <dbReference type="SAM" id="MobiDB-lite"/>
    </source>
</evidence>
<evidence type="ECO:0000313" key="3">
    <source>
        <dbReference type="Proteomes" id="UP001168877"/>
    </source>
</evidence>
<gene>
    <name evidence="2" type="ORF">LWI29_024104</name>
</gene>
<protein>
    <submittedName>
        <fullName evidence="2">Uncharacterized protein</fullName>
    </submittedName>
</protein>
<keyword evidence="3" id="KW-1185">Reference proteome</keyword>
<sequence>MEALDCFSIQVESKESNPKLDLGEYVELANFSLDDRKTPLIKHESRYYEEIIIQLKEENRVKKTMNFELSIKLEVALKDQNNLVNKFTIRLSHIEEEPLQRDQIMRDKEELSIARKGKKKEVNHPLKQNLDKVRQNSSKSINRKPPPLLKKKEMIRGNEKPIQTPKEEISRGGSVKDNNVSFNAIDINERLETKSYPQWEDGYEPKGMYQLYDQTLEDVRVRFEPDDEMLNGGYVGTNACNKAAILRGIQRFEREEGKKKRLQKEKRVKRKAEATSKEQGFDLGGESVAYLKDSLIPPTYEPDSYGPFDAAAKFQSVSPYSPTTLIPYPTPLWVVRPSPSKDLVNLDETNFETDFETDSE</sequence>
<dbReference type="EMBL" id="JAUESC010000002">
    <property type="protein sequence ID" value="KAK0605202.1"/>
    <property type="molecule type" value="Genomic_DNA"/>
</dbReference>
<evidence type="ECO:0000313" key="2">
    <source>
        <dbReference type="EMBL" id="KAK0605202.1"/>
    </source>
</evidence>